<feature type="compositionally biased region" description="Basic and acidic residues" evidence="1">
    <location>
        <begin position="580"/>
        <end position="592"/>
    </location>
</feature>
<name>A0A0J0XSF6_9TREE</name>
<reference evidence="2 3" key="1">
    <citation type="submission" date="2015-03" db="EMBL/GenBank/DDBJ databases">
        <title>Genomics and transcriptomics of the oil-accumulating basidiomycete yeast T. oleaginosus allow insights into substrate utilization and the diverse evolutionary trajectories of mating systems in fungi.</title>
        <authorList>
            <consortium name="DOE Joint Genome Institute"/>
            <person name="Kourist R."/>
            <person name="Kracht O."/>
            <person name="Bracharz F."/>
            <person name="Lipzen A."/>
            <person name="Nolan M."/>
            <person name="Ohm R."/>
            <person name="Grigoriev I."/>
            <person name="Sun S."/>
            <person name="Heitman J."/>
            <person name="Bruck T."/>
            <person name="Nowrousian M."/>
        </authorList>
    </citation>
    <scope>NUCLEOTIDE SEQUENCE [LARGE SCALE GENOMIC DNA]</scope>
    <source>
        <strain evidence="2 3">IBC0246</strain>
    </source>
</reference>
<evidence type="ECO:0000313" key="2">
    <source>
        <dbReference type="EMBL" id="KLT44013.1"/>
    </source>
</evidence>
<feature type="compositionally biased region" description="Polar residues" evidence="1">
    <location>
        <begin position="377"/>
        <end position="387"/>
    </location>
</feature>
<dbReference type="RefSeq" id="XP_018280504.1">
    <property type="nucleotide sequence ID" value="XM_018427124.1"/>
</dbReference>
<keyword evidence="3" id="KW-1185">Reference proteome</keyword>
<feature type="region of interest" description="Disordered" evidence="1">
    <location>
        <begin position="453"/>
        <end position="775"/>
    </location>
</feature>
<feature type="compositionally biased region" description="Polar residues" evidence="1">
    <location>
        <begin position="651"/>
        <end position="671"/>
    </location>
</feature>
<feature type="region of interest" description="Disordered" evidence="1">
    <location>
        <begin position="1"/>
        <end position="186"/>
    </location>
</feature>
<feature type="compositionally biased region" description="Polar residues" evidence="1">
    <location>
        <begin position="72"/>
        <end position="95"/>
    </location>
</feature>
<feature type="compositionally biased region" description="Basic and acidic residues" evidence="1">
    <location>
        <begin position="220"/>
        <end position="249"/>
    </location>
</feature>
<evidence type="ECO:0000256" key="1">
    <source>
        <dbReference type="SAM" id="MobiDB-lite"/>
    </source>
</evidence>
<evidence type="ECO:0000313" key="3">
    <source>
        <dbReference type="Proteomes" id="UP000053611"/>
    </source>
</evidence>
<feature type="compositionally biased region" description="Low complexity" evidence="1">
    <location>
        <begin position="290"/>
        <end position="301"/>
    </location>
</feature>
<dbReference type="GeneID" id="28987727"/>
<protein>
    <submittedName>
        <fullName evidence="2">Uncharacterized protein</fullName>
    </submittedName>
</protein>
<feature type="compositionally biased region" description="Low complexity" evidence="1">
    <location>
        <begin position="565"/>
        <end position="576"/>
    </location>
</feature>
<feature type="compositionally biased region" description="Basic residues" evidence="1">
    <location>
        <begin position="96"/>
        <end position="108"/>
    </location>
</feature>
<dbReference type="Proteomes" id="UP000053611">
    <property type="component" value="Unassembled WGS sequence"/>
</dbReference>
<proteinExistence type="predicted"/>
<organism evidence="2 3">
    <name type="scientific">Cutaneotrichosporon oleaginosum</name>
    <dbReference type="NCBI Taxonomy" id="879819"/>
    <lineage>
        <taxon>Eukaryota</taxon>
        <taxon>Fungi</taxon>
        <taxon>Dikarya</taxon>
        <taxon>Basidiomycota</taxon>
        <taxon>Agaricomycotina</taxon>
        <taxon>Tremellomycetes</taxon>
        <taxon>Trichosporonales</taxon>
        <taxon>Trichosporonaceae</taxon>
        <taxon>Cutaneotrichosporon</taxon>
    </lineage>
</organism>
<feature type="compositionally biased region" description="Low complexity" evidence="1">
    <location>
        <begin position="744"/>
        <end position="753"/>
    </location>
</feature>
<feature type="compositionally biased region" description="Basic and acidic residues" evidence="1">
    <location>
        <begin position="476"/>
        <end position="488"/>
    </location>
</feature>
<feature type="compositionally biased region" description="Basic and acidic residues" evidence="1">
    <location>
        <begin position="123"/>
        <end position="138"/>
    </location>
</feature>
<sequence length="796" mass="87695">MSNPRFDPHPDKWITAPKVPKPPTQRPLVSSSFRAHSGIATPPTTTRKGASNITASASTSTTRKRRAPDATPTASVATRSIQSYLTPPTSTSQPAKRTRATSKLKSAPHLHQSPTRRSPRLHQTRERVQERADRDRSASVDAWRASVPPVRSPAKTSHDPKSRSPSPGFQIVEAPATPSPRLPTSEAVITPVPSSVMAVHKRLCGQDSARRRQAISPWREVTEEDKKAARAQRDVARREAAGQLEDQRERKRLRIDVKEVVDENALRRVADIKERRALGEFKSLAHLSSDRSSSPRSSSPSERVPLASKNTNALRRHSSAVVEPVCTRDSKWPQRQPAPRTPVIPSSVPPRSQIIPSAFPARLRHTPVASPQPSPPTNTKSATQSVTPRARRTAHHHVTPPKSRTPQRREQQETLFELPAAPPRQPMFKPVSPKPISGWRPMEMQAETLMTWSMGGGAATLAPVAPPSSPTPDLNEVDRLPNDDEVIHETIPSQSFPHLLDTSSSPARPPRESPLLSSPPEPIYHSEHREESPQVQSSPSPRRPRPWGHPPSSPPRLSFAPPSPKAKSLSKSPAKLMRYSKQDAETRRRAMDHALFSSLSEASQVRPKPQVPTFPLPRLAQHHQKASSPVKSKHRTPPPRKSQPKSKRGSASSSKPQATLQAYGYSRSSARPTREFDTSFSDEENLEFEDEDVHKRAPSPSGGPSVLRSVPLAPPHPSLRPMGIREQAKRDAAAMRRHLGQQASLPSSDKSSSLPPPPSAITEDSSSQSEGFLEAQISESTRTWWRRLGHDLSSDS</sequence>
<feature type="compositionally biased region" description="Basic residues" evidence="1">
    <location>
        <begin position="620"/>
        <end position="648"/>
    </location>
</feature>
<dbReference type="EMBL" id="KQ087190">
    <property type="protein sequence ID" value="KLT44013.1"/>
    <property type="molecule type" value="Genomic_DNA"/>
</dbReference>
<feature type="region of interest" description="Disordered" evidence="1">
    <location>
        <begin position="206"/>
        <end position="249"/>
    </location>
</feature>
<dbReference type="OrthoDB" id="2565180at2759"/>
<feature type="compositionally biased region" description="Basic and acidic residues" evidence="1">
    <location>
        <begin position="1"/>
        <end position="12"/>
    </location>
</feature>
<feature type="compositionally biased region" description="Basic residues" evidence="1">
    <location>
        <begin position="389"/>
        <end position="399"/>
    </location>
</feature>
<feature type="compositionally biased region" description="Acidic residues" evidence="1">
    <location>
        <begin position="680"/>
        <end position="691"/>
    </location>
</feature>
<dbReference type="AlphaFoldDB" id="A0A0J0XSF6"/>
<feature type="compositionally biased region" description="Polar residues" evidence="1">
    <location>
        <begin position="42"/>
        <end position="53"/>
    </location>
</feature>
<accession>A0A0J0XSF6</accession>
<gene>
    <name evidence="2" type="ORF">CC85DRAFT_36756</name>
</gene>
<feature type="region of interest" description="Disordered" evidence="1">
    <location>
        <begin position="280"/>
        <end position="439"/>
    </location>
</feature>